<dbReference type="GO" id="GO:0003676">
    <property type="term" value="F:nucleic acid binding"/>
    <property type="evidence" value="ECO:0007669"/>
    <property type="project" value="InterPro"/>
</dbReference>
<protein>
    <recommendedName>
        <fullName evidence="1">Integrase catalytic domain-containing protein</fullName>
    </recommendedName>
</protein>
<dbReference type="EMBL" id="JARQWQ010000191">
    <property type="protein sequence ID" value="KAK2547336.1"/>
    <property type="molecule type" value="Genomic_DNA"/>
</dbReference>
<reference evidence="2" key="1">
    <citation type="journal article" date="2023" name="G3 (Bethesda)">
        <title>Whole genome assembly and annotation of the endangered Caribbean coral Acropora cervicornis.</title>
        <authorList>
            <person name="Selwyn J.D."/>
            <person name="Vollmer S.V."/>
        </authorList>
    </citation>
    <scope>NUCLEOTIDE SEQUENCE</scope>
    <source>
        <strain evidence="2">K2</strain>
    </source>
</reference>
<comment type="caution">
    <text evidence="2">The sequence shown here is derived from an EMBL/GenBank/DDBJ whole genome shotgun (WGS) entry which is preliminary data.</text>
</comment>
<dbReference type="InterPro" id="IPR012337">
    <property type="entry name" value="RNaseH-like_sf"/>
</dbReference>
<reference evidence="2" key="2">
    <citation type="journal article" date="2023" name="Science">
        <title>Genomic signatures of disease resistance in endangered staghorn corals.</title>
        <authorList>
            <person name="Vollmer S.V."/>
            <person name="Selwyn J.D."/>
            <person name="Despard B.A."/>
            <person name="Roesel C.L."/>
        </authorList>
    </citation>
    <scope>NUCLEOTIDE SEQUENCE</scope>
    <source>
        <strain evidence="2">K2</strain>
    </source>
</reference>
<keyword evidence="3" id="KW-1185">Reference proteome</keyword>
<dbReference type="Proteomes" id="UP001249851">
    <property type="component" value="Unassembled WGS sequence"/>
</dbReference>
<dbReference type="InterPro" id="IPR036397">
    <property type="entry name" value="RNaseH_sf"/>
</dbReference>
<dbReference type="GO" id="GO:0015074">
    <property type="term" value="P:DNA integration"/>
    <property type="evidence" value="ECO:0007669"/>
    <property type="project" value="InterPro"/>
</dbReference>
<dbReference type="PANTHER" id="PTHR46791:SF13">
    <property type="entry name" value="CLR5 DOMAIN-CONTAINING PROTEIN"/>
    <property type="match status" value="1"/>
</dbReference>
<dbReference type="InterPro" id="IPR058913">
    <property type="entry name" value="Integrase_dom_put"/>
</dbReference>
<dbReference type="PROSITE" id="PS50994">
    <property type="entry name" value="INTEGRASE"/>
    <property type="match status" value="1"/>
</dbReference>
<dbReference type="InterPro" id="IPR001584">
    <property type="entry name" value="Integrase_cat-core"/>
</dbReference>
<dbReference type="AlphaFoldDB" id="A0AAD9URK9"/>
<gene>
    <name evidence="2" type="ORF">P5673_032789</name>
</gene>
<organism evidence="2 3">
    <name type="scientific">Acropora cervicornis</name>
    <name type="common">Staghorn coral</name>
    <dbReference type="NCBI Taxonomy" id="6130"/>
    <lineage>
        <taxon>Eukaryota</taxon>
        <taxon>Metazoa</taxon>
        <taxon>Cnidaria</taxon>
        <taxon>Anthozoa</taxon>
        <taxon>Hexacorallia</taxon>
        <taxon>Scleractinia</taxon>
        <taxon>Astrocoeniina</taxon>
        <taxon>Acroporidae</taxon>
        <taxon>Acropora</taxon>
    </lineage>
</organism>
<proteinExistence type="predicted"/>
<name>A0AAD9URK9_ACRCE</name>
<sequence>MWSKVIRRIVVIVIVFSPLGAAVLPRYLPAEQQNNLQRDNLIEQYFHLGLQHWEILAFLLLQHGIRLGIRQLKRILSRRGLTRRNNTSDVQDILHAIETELKGSGGIIGYRAMHQRLVNHHNLVIDKETVRTILRIVDPVGVENRSKHRLKRRQYRSKGPNYIWHMDGYDKLKPFGFCIHGCIDGYSQRIVWLEVGVTNNDPDVTAGYFLDAIRSVGGVPRILRADNGTENVHIAAFQRFFRREAVDAFAGEKSFIYGRSFSNQRIEAWWGQLRRGGMDWWITFFKDLRDNGLFCDDNIFHVESIRFCFMFIIQEELNKAAKLWNLHRIRTSTNPESPPGRPDMLYFLPEISNTQDYKTVVTVDDVELVEETCGLQNVQLPCSPEFISLAEIIMRENGLMMPSNANDAKALYIELLDTIKEVEDNL</sequence>
<evidence type="ECO:0000313" key="3">
    <source>
        <dbReference type="Proteomes" id="UP001249851"/>
    </source>
</evidence>
<evidence type="ECO:0000313" key="2">
    <source>
        <dbReference type="EMBL" id="KAK2547336.1"/>
    </source>
</evidence>
<evidence type="ECO:0000259" key="1">
    <source>
        <dbReference type="PROSITE" id="PS50994"/>
    </source>
</evidence>
<dbReference type="Pfam" id="PF24764">
    <property type="entry name" value="rva_4"/>
    <property type="match status" value="1"/>
</dbReference>
<dbReference type="PANTHER" id="PTHR46791">
    <property type="entry name" value="EXPRESSED PROTEIN"/>
    <property type="match status" value="1"/>
</dbReference>
<feature type="domain" description="Integrase catalytic" evidence="1">
    <location>
        <begin position="156"/>
        <end position="247"/>
    </location>
</feature>
<accession>A0AAD9URK9</accession>
<dbReference type="Gene3D" id="3.30.420.10">
    <property type="entry name" value="Ribonuclease H-like superfamily/Ribonuclease H"/>
    <property type="match status" value="1"/>
</dbReference>
<dbReference type="SUPFAM" id="SSF53098">
    <property type="entry name" value="Ribonuclease H-like"/>
    <property type="match status" value="1"/>
</dbReference>